<name>A0ABD3UCA5_9LAMI</name>
<dbReference type="InterPro" id="IPR018289">
    <property type="entry name" value="MULE_transposase_dom"/>
</dbReference>
<keyword evidence="1" id="KW-0479">Metal-binding</keyword>
<evidence type="ECO:0000259" key="5">
    <source>
        <dbReference type="PROSITE" id="PS50966"/>
    </source>
</evidence>
<dbReference type="Pfam" id="PF04434">
    <property type="entry name" value="SWIM"/>
    <property type="match status" value="1"/>
</dbReference>
<evidence type="ECO:0000256" key="1">
    <source>
        <dbReference type="ARBA" id="ARBA00022723"/>
    </source>
</evidence>
<dbReference type="SMART" id="SM00575">
    <property type="entry name" value="ZnF_PMZ"/>
    <property type="match status" value="1"/>
</dbReference>
<dbReference type="InterPro" id="IPR007527">
    <property type="entry name" value="Znf_SWIM"/>
</dbReference>
<evidence type="ECO:0000313" key="6">
    <source>
        <dbReference type="EMBL" id="KAL3846158.1"/>
    </source>
</evidence>
<gene>
    <name evidence="6" type="ORF">ACJIZ3_003561</name>
</gene>
<dbReference type="EMBL" id="JBJXBP010000002">
    <property type="protein sequence ID" value="KAL3846158.1"/>
    <property type="molecule type" value="Genomic_DNA"/>
</dbReference>
<feature type="domain" description="SWIM-type" evidence="5">
    <location>
        <begin position="516"/>
        <end position="554"/>
    </location>
</feature>
<dbReference type="Pfam" id="PF03101">
    <property type="entry name" value="FAR1"/>
    <property type="match status" value="1"/>
</dbReference>
<evidence type="ECO:0000256" key="2">
    <source>
        <dbReference type="ARBA" id="ARBA00022771"/>
    </source>
</evidence>
<protein>
    <recommendedName>
        <fullName evidence="5">SWIM-type domain-containing protein</fullName>
    </recommendedName>
</protein>
<dbReference type="PANTHER" id="PTHR47718">
    <property type="entry name" value="OS01G0519700 PROTEIN"/>
    <property type="match status" value="1"/>
</dbReference>
<dbReference type="InterPro" id="IPR006564">
    <property type="entry name" value="Znf_PMZ"/>
</dbReference>
<dbReference type="AlphaFoldDB" id="A0ABD3UCA5"/>
<dbReference type="PROSITE" id="PS50966">
    <property type="entry name" value="ZF_SWIM"/>
    <property type="match status" value="1"/>
</dbReference>
<evidence type="ECO:0000313" key="7">
    <source>
        <dbReference type="Proteomes" id="UP001634393"/>
    </source>
</evidence>
<organism evidence="6 7">
    <name type="scientific">Penstemon smallii</name>
    <dbReference type="NCBI Taxonomy" id="265156"/>
    <lineage>
        <taxon>Eukaryota</taxon>
        <taxon>Viridiplantae</taxon>
        <taxon>Streptophyta</taxon>
        <taxon>Embryophyta</taxon>
        <taxon>Tracheophyta</taxon>
        <taxon>Spermatophyta</taxon>
        <taxon>Magnoliopsida</taxon>
        <taxon>eudicotyledons</taxon>
        <taxon>Gunneridae</taxon>
        <taxon>Pentapetalae</taxon>
        <taxon>asterids</taxon>
        <taxon>lamiids</taxon>
        <taxon>Lamiales</taxon>
        <taxon>Plantaginaceae</taxon>
        <taxon>Cheloneae</taxon>
        <taxon>Penstemon</taxon>
    </lineage>
</organism>
<evidence type="ECO:0000256" key="4">
    <source>
        <dbReference type="PROSITE-ProRule" id="PRU00325"/>
    </source>
</evidence>
<sequence>MEQGDHLSAEAIDLQCPDLNYGNENEETNHEIEFASLSIEEMESRFEVGFSVRKDNCLQFTDGSGVRARGFVCSCEGKKDNKRSRLNVPVCVKPTFRCECKAKLRVARLKGQNWRVTGYMLRSARHISSEKEKCLEAMVKCRIPLARVYEFFETISNGRENVGFTRKDAYDCVYRAKKQSRIENGDVAQLIEHFMSLSNKEPYFYWKIERDENNRLVNLFFRDYRCSVDYEYFSDVLSVDTTYKTNKYGLICCPFVGINNHLQNIFFGFAFMSDEKEKSFEWLFRTFLDSMGGRQPEVIFTDQCLAMMNAIRAVFPYSHHRLCHWHINQNSPKYFGSLNTNWSFKSLWHECMTECESEEEFELTWKHMENDYNIGNINWFSIMYDLRLKWATCFSSHRFSADLNATSRSEGTNAALKKKFGGTISSLYDCVLAFEKLQESWHLNEKEMDTRSHFGRLPVGQNTWLIQASQVYTLEIFAKFQQEMRDLVDFAIIDQQEISGTSSMLFTLKSRGQQSKFITVRFDSQTTSLECSCRMFETSGILCSHALRILDRGNVDYIPERYIIKRWTRNVANRVCGGLSGRSSNASDMAFVHEIMRRTYDLASRAQSYKETKCIIREFFESAESKVNDWFEHHNMNDLGTTNDLGANEDNPQTGEILLRNPLLAKSRGITDVRARFWDVKGKKTRGRGETSSEFEIN</sequence>
<dbReference type="PANTHER" id="PTHR47718:SF17">
    <property type="entry name" value="PROTEIN FAR1-RELATED SEQUENCE 5-LIKE"/>
    <property type="match status" value="1"/>
</dbReference>
<keyword evidence="7" id="KW-1185">Reference proteome</keyword>
<keyword evidence="3" id="KW-0862">Zinc</keyword>
<proteinExistence type="predicted"/>
<keyword evidence="2 4" id="KW-0863">Zinc-finger</keyword>
<comment type="caution">
    <text evidence="6">The sequence shown here is derived from an EMBL/GenBank/DDBJ whole genome shotgun (WGS) entry which is preliminary data.</text>
</comment>
<dbReference type="Proteomes" id="UP001634393">
    <property type="component" value="Unassembled WGS sequence"/>
</dbReference>
<evidence type="ECO:0000256" key="3">
    <source>
        <dbReference type="ARBA" id="ARBA00022833"/>
    </source>
</evidence>
<reference evidence="6 7" key="1">
    <citation type="submission" date="2024-12" db="EMBL/GenBank/DDBJ databases">
        <title>The unique morphological basis and parallel evolutionary history of personate flowers in Penstemon.</title>
        <authorList>
            <person name="Depatie T.H."/>
            <person name="Wessinger C.A."/>
        </authorList>
    </citation>
    <scope>NUCLEOTIDE SEQUENCE [LARGE SCALE GENOMIC DNA]</scope>
    <source>
        <strain evidence="6">WTNN_2</strain>
        <tissue evidence="6">Leaf</tissue>
    </source>
</reference>
<accession>A0ABD3UCA5</accession>
<dbReference type="Pfam" id="PF10551">
    <property type="entry name" value="MULE"/>
    <property type="match status" value="1"/>
</dbReference>
<dbReference type="GO" id="GO:0008270">
    <property type="term" value="F:zinc ion binding"/>
    <property type="evidence" value="ECO:0007669"/>
    <property type="project" value="UniProtKB-KW"/>
</dbReference>
<dbReference type="InterPro" id="IPR004330">
    <property type="entry name" value="FAR1_DNA_bnd_dom"/>
</dbReference>